<dbReference type="EMBL" id="JACHDZ010000002">
    <property type="protein sequence ID" value="MBB5343653.1"/>
    <property type="molecule type" value="Genomic_DNA"/>
</dbReference>
<dbReference type="InterPro" id="IPR029055">
    <property type="entry name" value="Ntn_hydrolases_N"/>
</dbReference>
<dbReference type="InterPro" id="IPR052193">
    <property type="entry name" value="Peptidase_C59"/>
</dbReference>
<dbReference type="PANTHER" id="PTHR35527:SF2">
    <property type="entry name" value="HYDROLASE"/>
    <property type="match status" value="1"/>
</dbReference>
<evidence type="ECO:0000313" key="5">
    <source>
        <dbReference type="Proteomes" id="UP000569092"/>
    </source>
</evidence>
<proteinExistence type="inferred from homology"/>
<dbReference type="CDD" id="cd01902">
    <property type="entry name" value="Ntn_CGH"/>
    <property type="match status" value="1"/>
</dbReference>
<dbReference type="Pfam" id="PF02275">
    <property type="entry name" value="CBAH"/>
    <property type="match status" value="1"/>
</dbReference>
<dbReference type="Proteomes" id="UP000569092">
    <property type="component" value="Unassembled WGS sequence"/>
</dbReference>
<evidence type="ECO:0000313" key="4">
    <source>
        <dbReference type="EMBL" id="MBB5343653.1"/>
    </source>
</evidence>
<evidence type="ECO:0000259" key="3">
    <source>
        <dbReference type="Pfam" id="PF02275"/>
    </source>
</evidence>
<sequence length="331" mass="35582">MYLGTDNVVITGRSMDWAEDIYSNAWVFPRGMERDGATGANTIKWSSKYGSLIVSGYDAGTADGMNEHGLVANVLYLAESDYGTPQSGKPTISIMAWGQYVLDNYTTVSEVVDALRAEPFVVIAPTLPNGKGAQLHLAVSDPSGDSAIFEYLGGKLVIHHDRKYQVMTNSPSFDQQLAIETYWTGVNPLAFLPGSISAADRFVRASFLINAIPKQADPHTIKAVPGGTYENQAVAAVLGVMRSVSTPLGITHPDKPNLASTLWRTAYDQKNKVFYFDSATSPNAFWVPLSSLDFTKGAPVKKLTMAGGKVYAGDASSKFVTATAFTFASGH</sequence>
<keyword evidence="2 4" id="KW-0378">Hydrolase</keyword>
<dbReference type="SUPFAM" id="SSF56235">
    <property type="entry name" value="N-terminal nucleophile aminohydrolases (Ntn hydrolases)"/>
    <property type="match status" value="1"/>
</dbReference>
<reference evidence="4 5" key="1">
    <citation type="submission" date="2020-08" db="EMBL/GenBank/DDBJ databases">
        <title>Genomic Encyclopedia of Type Strains, Phase IV (KMG-V): Genome sequencing to study the core and pangenomes of soil and plant-associated prokaryotes.</title>
        <authorList>
            <person name="Whitman W."/>
        </authorList>
    </citation>
    <scope>NUCLEOTIDE SEQUENCE [LARGE SCALE GENOMIC DNA]</scope>
    <source>
        <strain evidence="4 5">M8US30</strain>
    </source>
</reference>
<comment type="caution">
    <text evidence="4">The sequence shown here is derived from an EMBL/GenBank/DDBJ whole genome shotgun (WGS) entry which is preliminary data.</text>
</comment>
<protein>
    <submittedName>
        <fullName evidence="4">Choloylglycine hydrolase</fullName>
        <ecNumber evidence="4">3.5.1.24</ecNumber>
    </submittedName>
</protein>
<comment type="similarity">
    <text evidence="1">Belongs to the peptidase C59 family.</text>
</comment>
<dbReference type="Gene3D" id="3.60.60.10">
    <property type="entry name" value="Penicillin V Acylase, Chain A"/>
    <property type="match status" value="1"/>
</dbReference>
<feature type="domain" description="Choloylglycine hydrolase/NAAA C-terminal" evidence="3">
    <location>
        <begin position="6"/>
        <end position="293"/>
    </location>
</feature>
<dbReference type="EC" id="3.5.1.24" evidence="4"/>
<dbReference type="GO" id="GO:0045302">
    <property type="term" value="F:choloylglycine hydrolase activity"/>
    <property type="evidence" value="ECO:0007669"/>
    <property type="project" value="UniProtKB-EC"/>
</dbReference>
<name>A0A7W8N3P2_9BACT</name>
<dbReference type="AlphaFoldDB" id="A0A7W8N3P2"/>
<organism evidence="4 5">
    <name type="scientific">Tunturiibacter lichenicola</name>
    <dbReference type="NCBI Taxonomy" id="2051959"/>
    <lineage>
        <taxon>Bacteria</taxon>
        <taxon>Pseudomonadati</taxon>
        <taxon>Acidobacteriota</taxon>
        <taxon>Terriglobia</taxon>
        <taxon>Terriglobales</taxon>
        <taxon>Acidobacteriaceae</taxon>
        <taxon>Tunturiibacter</taxon>
    </lineage>
</organism>
<dbReference type="InterPro" id="IPR029132">
    <property type="entry name" value="CBAH/NAAA_C"/>
</dbReference>
<accession>A0A7W8N3P2</accession>
<evidence type="ECO:0000256" key="2">
    <source>
        <dbReference type="ARBA" id="ARBA00022801"/>
    </source>
</evidence>
<dbReference type="PANTHER" id="PTHR35527">
    <property type="entry name" value="CHOLOYLGLYCINE HYDROLASE"/>
    <property type="match status" value="1"/>
</dbReference>
<gene>
    <name evidence="4" type="ORF">HDF10_001628</name>
</gene>
<evidence type="ECO:0000256" key="1">
    <source>
        <dbReference type="ARBA" id="ARBA00006625"/>
    </source>
</evidence>